<evidence type="ECO:0000313" key="4">
    <source>
        <dbReference type="Proteomes" id="UP000002532"/>
    </source>
</evidence>
<dbReference type="AlphaFoldDB" id="A0A0H2X1K4"/>
<dbReference type="NCBIfam" id="NF038014">
    <property type="entry name" value="Chlamy_inclu_1"/>
    <property type="match status" value="1"/>
</dbReference>
<keyword evidence="2" id="KW-1133">Transmembrane helix</keyword>
<dbReference type="Proteomes" id="UP000002532">
    <property type="component" value="Chromosome"/>
</dbReference>
<gene>
    <name evidence="3" type="ordered locus">CTA_0649</name>
</gene>
<accession>A0A0H2X1K4</accession>
<keyword evidence="4" id="KW-1185">Reference proteome</keyword>
<dbReference type="HOGENOM" id="CLU_1109869_0_0_0"/>
<dbReference type="EMBL" id="CP000051">
    <property type="protein sequence ID" value="AAX50874.1"/>
    <property type="molecule type" value="Genomic_DNA"/>
</dbReference>
<dbReference type="KEGG" id="cta:CTA_0649"/>
<evidence type="ECO:0000313" key="3">
    <source>
        <dbReference type="EMBL" id="AAX50874.1"/>
    </source>
</evidence>
<evidence type="ECO:0000256" key="2">
    <source>
        <dbReference type="SAM" id="Phobius"/>
    </source>
</evidence>
<name>A0A0H2X1K4_CHLTA</name>
<reference evidence="3 4" key="1">
    <citation type="journal article" date="2005" name="Infect. Immun.">
        <title>Comparative genomic analysis of Chlamydia trachomatis oculotropic and genitotropic strains.</title>
        <authorList>
            <person name="Carlson J.H."/>
            <person name="Porcella S.F."/>
            <person name="McClarty G."/>
            <person name="Caldwell H.D."/>
        </authorList>
    </citation>
    <scope>NUCLEOTIDE SEQUENCE [LARGE SCALE GENOMIC DNA]</scope>
    <source>
        <strain evidence="4">ATCC VR-571B / DSM 19440 / HAR-13</strain>
    </source>
</reference>
<proteinExistence type="predicted"/>
<evidence type="ECO:0000256" key="1">
    <source>
        <dbReference type="SAM" id="MobiDB-lite"/>
    </source>
</evidence>
<feature type="transmembrane region" description="Helical" evidence="2">
    <location>
        <begin position="6"/>
        <end position="26"/>
    </location>
</feature>
<feature type="region of interest" description="Disordered" evidence="1">
    <location>
        <begin position="47"/>
        <end position="110"/>
    </location>
</feature>
<sequence length="235" mass="26246">MPKFQYAPFLCTSIIIHIALGGMLFFSAPQKKKPRLSPFKERIVALPPEPKITTTLQTPSPQPIRKPVKNAPAPEKKAAKPPVISNPQKSPQKPNKASPTPRNETPEKKQATLKKLAQLANQLAEEAETQESYIAQFSWPAQAQVLTENTSYQQDAFCALFQQYVSLPFPGEVRLKLEFSSEGALLHCSILSTISHADKQHILNQIQKIPFQSFFSAYKTSKNIVFHIRLQGNSA</sequence>
<keyword evidence="2" id="KW-0472">Membrane</keyword>
<organism evidence="3 4">
    <name type="scientific">Chlamydia trachomatis serovar A (strain ATCC VR-571B / DSM 19440 / HAR-13)</name>
    <dbReference type="NCBI Taxonomy" id="315277"/>
    <lineage>
        <taxon>Bacteria</taxon>
        <taxon>Pseudomonadati</taxon>
        <taxon>Chlamydiota</taxon>
        <taxon>Chlamydiia</taxon>
        <taxon>Chlamydiales</taxon>
        <taxon>Chlamydiaceae</taxon>
        <taxon>Chlamydia/Chlamydophila group</taxon>
        <taxon>Chlamydia</taxon>
    </lineage>
</organism>
<protein>
    <submittedName>
        <fullName evidence="3">Histone H1-I</fullName>
    </submittedName>
</protein>
<feature type="compositionally biased region" description="Polar residues" evidence="1">
    <location>
        <begin position="85"/>
        <end position="103"/>
    </location>
</feature>
<dbReference type="RefSeq" id="WP_011324787.1">
    <property type="nucleotide sequence ID" value="NC_007429.1"/>
</dbReference>
<keyword evidence="2" id="KW-0812">Transmembrane</keyword>